<protein>
    <submittedName>
        <fullName evidence="1">Uncharacterized protein</fullName>
    </submittedName>
</protein>
<sequence length="96" mass="10525">MQCSVESNSLCLQQNSCESSHLHSSNQELVPSNAADAAITGLATSAAPESETEAEAGLHYQLNAVRETRIRMFHLHQRLTDFYADKTNGCLDCQVQ</sequence>
<gene>
    <name evidence="1" type="ORF">PXEA_LOCUS1497</name>
</gene>
<dbReference type="AlphaFoldDB" id="A0A448WBZ1"/>
<comment type="caution">
    <text evidence="1">The sequence shown here is derived from an EMBL/GenBank/DDBJ whole genome shotgun (WGS) entry which is preliminary data.</text>
</comment>
<reference evidence="1" key="1">
    <citation type="submission" date="2018-11" db="EMBL/GenBank/DDBJ databases">
        <authorList>
            <consortium name="Pathogen Informatics"/>
        </authorList>
    </citation>
    <scope>NUCLEOTIDE SEQUENCE</scope>
</reference>
<evidence type="ECO:0000313" key="2">
    <source>
        <dbReference type="Proteomes" id="UP000784294"/>
    </source>
</evidence>
<keyword evidence="2" id="KW-1185">Reference proteome</keyword>
<proteinExistence type="predicted"/>
<name>A0A448WBZ1_9PLAT</name>
<organism evidence="1 2">
    <name type="scientific">Protopolystoma xenopodis</name>
    <dbReference type="NCBI Taxonomy" id="117903"/>
    <lineage>
        <taxon>Eukaryota</taxon>
        <taxon>Metazoa</taxon>
        <taxon>Spiralia</taxon>
        <taxon>Lophotrochozoa</taxon>
        <taxon>Platyhelminthes</taxon>
        <taxon>Monogenea</taxon>
        <taxon>Polyopisthocotylea</taxon>
        <taxon>Polystomatidea</taxon>
        <taxon>Polystomatidae</taxon>
        <taxon>Protopolystoma</taxon>
    </lineage>
</organism>
<accession>A0A448WBZ1</accession>
<dbReference type="Proteomes" id="UP000784294">
    <property type="component" value="Unassembled WGS sequence"/>
</dbReference>
<evidence type="ECO:0000313" key="1">
    <source>
        <dbReference type="EMBL" id="VEL08057.1"/>
    </source>
</evidence>
<dbReference type="EMBL" id="CAAALY010003042">
    <property type="protein sequence ID" value="VEL08057.1"/>
    <property type="molecule type" value="Genomic_DNA"/>
</dbReference>